<dbReference type="Proteomes" id="UP001239994">
    <property type="component" value="Unassembled WGS sequence"/>
</dbReference>
<dbReference type="AlphaFoldDB" id="A0AAD9DL27"/>
<evidence type="ECO:0000256" key="1">
    <source>
        <dbReference type="SAM" id="MobiDB-lite"/>
    </source>
</evidence>
<comment type="caution">
    <text evidence="2">The sequence shown here is derived from an EMBL/GenBank/DDBJ whole genome shotgun (WGS) entry which is preliminary data.</text>
</comment>
<name>A0AAD9DL27_9TELE</name>
<accession>A0AAD9DL27</accession>
<feature type="non-terminal residue" evidence="2">
    <location>
        <position position="1"/>
    </location>
</feature>
<dbReference type="PANTHER" id="PTHR47510:SF3">
    <property type="entry name" value="ENDO_EXONUCLEASE_PHOSPHATASE DOMAIN-CONTAINING PROTEIN"/>
    <property type="match status" value="1"/>
</dbReference>
<organism evidence="2 3">
    <name type="scientific">Electrophorus voltai</name>
    <dbReference type="NCBI Taxonomy" id="2609070"/>
    <lineage>
        <taxon>Eukaryota</taxon>
        <taxon>Metazoa</taxon>
        <taxon>Chordata</taxon>
        <taxon>Craniata</taxon>
        <taxon>Vertebrata</taxon>
        <taxon>Euteleostomi</taxon>
        <taxon>Actinopterygii</taxon>
        <taxon>Neopterygii</taxon>
        <taxon>Teleostei</taxon>
        <taxon>Ostariophysi</taxon>
        <taxon>Gymnotiformes</taxon>
        <taxon>Gymnotoidei</taxon>
        <taxon>Gymnotidae</taxon>
        <taxon>Electrophorus</taxon>
    </lineage>
</organism>
<reference evidence="2" key="1">
    <citation type="submission" date="2023-03" db="EMBL/GenBank/DDBJ databases">
        <title>Electrophorus voltai genome.</title>
        <authorList>
            <person name="Bian C."/>
        </authorList>
    </citation>
    <scope>NUCLEOTIDE SEQUENCE</scope>
    <source>
        <strain evidence="2">CB-2022</strain>
        <tissue evidence="2">Muscle</tissue>
    </source>
</reference>
<evidence type="ECO:0000313" key="3">
    <source>
        <dbReference type="Proteomes" id="UP001239994"/>
    </source>
</evidence>
<sequence>GERAGVRNRLRARAHRAPLPSILLANVQSLDNKLDDLQDKVPEGQSGLQPPLLHRVVAEPSGDQTTLSSRPSSSRWCNNANVVTLACSCSPNLELLALKLRPFYLPREFTSVIINTVYIPPQANMDTALWELHEALTQFQTQPRDAALIVACKRAVPNLYQHVTFPTRRNRTLDHCYTPYKDSYKAPAHPPFEGGRALDRPQTVAALQDALEDADWDMFRRSTDDVSEFTEAVVGFIGKLVDDTIPRITIKKFSNQKPWVDRTIREALNSRTAAYNAGIISGNMDEYKSAAYGNAQGGEGGEAALREETRDTVPAEWL</sequence>
<protein>
    <submittedName>
        <fullName evidence="2">Uncharacterized protein</fullName>
    </submittedName>
</protein>
<dbReference type="EMBL" id="JAROKS010000292">
    <property type="protein sequence ID" value="KAK1784324.1"/>
    <property type="molecule type" value="Genomic_DNA"/>
</dbReference>
<feature type="region of interest" description="Disordered" evidence="1">
    <location>
        <begin position="297"/>
        <end position="318"/>
    </location>
</feature>
<keyword evidence="3" id="KW-1185">Reference proteome</keyword>
<feature type="compositionally biased region" description="Basic and acidic residues" evidence="1">
    <location>
        <begin position="304"/>
        <end position="318"/>
    </location>
</feature>
<dbReference type="PANTHER" id="PTHR47510">
    <property type="entry name" value="REVERSE TRANSCRIPTASE DOMAIN-CONTAINING PROTEIN"/>
    <property type="match status" value="1"/>
</dbReference>
<gene>
    <name evidence="2" type="ORF">P4O66_019106</name>
</gene>
<evidence type="ECO:0000313" key="2">
    <source>
        <dbReference type="EMBL" id="KAK1784324.1"/>
    </source>
</evidence>
<proteinExistence type="predicted"/>